<organism evidence="3 4">
    <name type="scientific">Nephila pilipes</name>
    <name type="common">Giant wood spider</name>
    <name type="synonym">Nephila maculata</name>
    <dbReference type="NCBI Taxonomy" id="299642"/>
    <lineage>
        <taxon>Eukaryota</taxon>
        <taxon>Metazoa</taxon>
        <taxon>Ecdysozoa</taxon>
        <taxon>Arthropoda</taxon>
        <taxon>Chelicerata</taxon>
        <taxon>Arachnida</taxon>
        <taxon>Araneae</taxon>
        <taxon>Araneomorphae</taxon>
        <taxon>Entelegynae</taxon>
        <taxon>Araneoidea</taxon>
        <taxon>Nephilidae</taxon>
        <taxon>Nephila</taxon>
    </lineage>
</organism>
<evidence type="ECO:0000256" key="2">
    <source>
        <dbReference type="SAM" id="Phobius"/>
    </source>
</evidence>
<keyword evidence="2" id="KW-1133">Transmembrane helix</keyword>
<keyword evidence="2" id="KW-0472">Membrane</keyword>
<accession>A0A8X6NTJ2</accession>
<proteinExistence type="predicted"/>
<feature type="transmembrane region" description="Helical" evidence="2">
    <location>
        <begin position="102"/>
        <end position="122"/>
    </location>
</feature>
<name>A0A8X6NTJ2_NEPPI</name>
<evidence type="ECO:0000313" key="4">
    <source>
        <dbReference type="Proteomes" id="UP000887013"/>
    </source>
</evidence>
<dbReference type="Proteomes" id="UP000887013">
    <property type="component" value="Unassembled WGS sequence"/>
</dbReference>
<keyword evidence="2" id="KW-0812">Transmembrane</keyword>
<dbReference type="AlphaFoldDB" id="A0A8X6NTJ2"/>
<reference evidence="3" key="1">
    <citation type="submission" date="2020-08" db="EMBL/GenBank/DDBJ databases">
        <title>Multicomponent nature underlies the extraordinary mechanical properties of spider dragline silk.</title>
        <authorList>
            <person name="Kono N."/>
            <person name="Nakamura H."/>
            <person name="Mori M."/>
            <person name="Yoshida Y."/>
            <person name="Ohtoshi R."/>
            <person name="Malay A.D."/>
            <person name="Moran D.A.P."/>
            <person name="Tomita M."/>
            <person name="Numata K."/>
            <person name="Arakawa K."/>
        </authorList>
    </citation>
    <scope>NUCLEOTIDE SEQUENCE</scope>
</reference>
<keyword evidence="4" id="KW-1185">Reference proteome</keyword>
<feature type="transmembrane region" description="Helical" evidence="2">
    <location>
        <begin position="59"/>
        <end position="82"/>
    </location>
</feature>
<protein>
    <submittedName>
        <fullName evidence="3">Uncharacterized protein</fullName>
    </submittedName>
</protein>
<gene>
    <name evidence="3" type="primary">AVEN_48855_1</name>
    <name evidence="3" type="ORF">NPIL_191601</name>
</gene>
<dbReference type="EMBL" id="BMAW01013121">
    <property type="protein sequence ID" value="GFT32208.1"/>
    <property type="molecule type" value="Genomic_DNA"/>
</dbReference>
<comment type="caution">
    <text evidence="3">The sequence shown here is derived from an EMBL/GenBank/DDBJ whole genome shotgun (WGS) entry which is preliminary data.</text>
</comment>
<dbReference type="OrthoDB" id="6437087at2759"/>
<feature type="region of interest" description="Disordered" evidence="1">
    <location>
        <begin position="254"/>
        <end position="279"/>
    </location>
</feature>
<evidence type="ECO:0000313" key="3">
    <source>
        <dbReference type="EMBL" id="GFT32208.1"/>
    </source>
</evidence>
<sequence length="403" mass="42845">MNKHITRVETKKTETTVACRDFDKLALRNRSITGSDLLVRQHIRSPKTIFRLKMSRSGYITLLTILVMILIVQTEAATPFFLQAITSALATIPFTGGPMTTGLIGAKLGIGAKLLYYLGYFGRSSMPKTPTRPTSKPTVKKPTPKFPRGLQALPLPYALAGAGGFQQMGGTGGFGGPLNYQMPFGGFDPSQLFQVLRAQGYDANTAMQILNYGGFGINAGPGFPINAGTGFPVNTGAGGFVPNTGLTGNLPQGGAFPEDFPSNPLPSSFQGTGDKVSDEQPSKIQHESFNVGGGESDDIESFFTFLKDMDENGCISRLMCDIGEDPSFLGEFSENINGIIGSLDVQPSSGAYPYIQILESGKKEGGCDAKFLQCSDSAYEVVKSVAPSVGVPQHINSAAVNHL</sequence>
<evidence type="ECO:0000256" key="1">
    <source>
        <dbReference type="SAM" id="MobiDB-lite"/>
    </source>
</evidence>